<dbReference type="SUPFAM" id="SSF55811">
    <property type="entry name" value="Nudix"/>
    <property type="match status" value="1"/>
</dbReference>
<dbReference type="CDD" id="cd03673">
    <property type="entry name" value="NUDIX_Ap6A_hydrolase"/>
    <property type="match status" value="1"/>
</dbReference>
<keyword evidence="2 3" id="KW-0378">Hydrolase</keyword>
<organism evidence="5 6">
    <name type="scientific">Rurimicrobium arvi</name>
    <dbReference type="NCBI Taxonomy" id="2049916"/>
    <lineage>
        <taxon>Bacteria</taxon>
        <taxon>Pseudomonadati</taxon>
        <taxon>Bacteroidota</taxon>
        <taxon>Chitinophagia</taxon>
        <taxon>Chitinophagales</taxon>
        <taxon>Chitinophagaceae</taxon>
        <taxon>Rurimicrobium</taxon>
    </lineage>
</organism>
<dbReference type="InterPro" id="IPR000086">
    <property type="entry name" value="NUDIX_hydrolase_dom"/>
</dbReference>
<proteinExistence type="inferred from homology"/>
<comment type="similarity">
    <text evidence="3">Belongs to the Nudix hydrolase family.</text>
</comment>
<comment type="cofactor">
    <cofactor evidence="1">
        <name>Mg(2+)</name>
        <dbReference type="ChEBI" id="CHEBI:18420"/>
    </cofactor>
</comment>
<comment type="caution">
    <text evidence="5">The sequence shown here is derived from an EMBL/GenBank/DDBJ whole genome shotgun (WGS) entry which is preliminary data.</text>
</comment>
<reference evidence="6" key="1">
    <citation type="journal article" date="2019" name="Int. J. Syst. Evol. Microbiol.">
        <title>The Global Catalogue of Microorganisms (GCM) 10K type strain sequencing project: providing services to taxonomists for standard genome sequencing and annotation.</title>
        <authorList>
            <consortium name="The Broad Institute Genomics Platform"/>
            <consortium name="The Broad Institute Genome Sequencing Center for Infectious Disease"/>
            <person name="Wu L."/>
            <person name="Ma J."/>
        </authorList>
    </citation>
    <scope>NUCLEOTIDE SEQUENCE [LARGE SCALE GENOMIC DNA]</scope>
    <source>
        <strain evidence="6">JCM 31921</strain>
    </source>
</reference>
<dbReference type="PANTHER" id="PTHR43046">
    <property type="entry name" value="GDP-MANNOSE MANNOSYL HYDROLASE"/>
    <property type="match status" value="1"/>
</dbReference>
<dbReference type="InterPro" id="IPR020476">
    <property type="entry name" value="Nudix_hydrolase"/>
</dbReference>
<evidence type="ECO:0000259" key="4">
    <source>
        <dbReference type="PROSITE" id="PS51462"/>
    </source>
</evidence>
<feature type="domain" description="Nudix hydrolase" evidence="4">
    <location>
        <begin position="74"/>
        <end position="202"/>
    </location>
</feature>
<dbReference type="Gene3D" id="3.90.79.10">
    <property type="entry name" value="Nucleoside Triphosphate Pyrophosphohydrolase"/>
    <property type="match status" value="1"/>
</dbReference>
<dbReference type="PRINTS" id="PR00502">
    <property type="entry name" value="NUDIXFAMILY"/>
</dbReference>
<accession>A0ABP8N1E5</accession>
<evidence type="ECO:0000313" key="5">
    <source>
        <dbReference type="EMBL" id="GAA4458291.1"/>
    </source>
</evidence>
<dbReference type="InterPro" id="IPR015797">
    <property type="entry name" value="NUDIX_hydrolase-like_dom_sf"/>
</dbReference>
<evidence type="ECO:0000313" key="6">
    <source>
        <dbReference type="Proteomes" id="UP001501410"/>
    </source>
</evidence>
<dbReference type="PROSITE" id="PS51462">
    <property type="entry name" value="NUDIX"/>
    <property type="match status" value="1"/>
</dbReference>
<protein>
    <submittedName>
        <fullName evidence="5">NUDIX domain-containing protein</fullName>
    </submittedName>
</protein>
<dbReference type="InterPro" id="IPR020084">
    <property type="entry name" value="NUDIX_hydrolase_CS"/>
</dbReference>
<evidence type="ECO:0000256" key="2">
    <source>
        <dbReference type="ARBA" id="ARBA00022801"/>
    </source>
</evidence>
<gene>
    <name evidence="5" type="ORF">GCM10023092_26410</name>
</gene>
<keyword evidence="6" id="KW-1185">Reference proteome</keyword>
<dbReference type="Pfam" id="PF00293">
    <property type="entry name" value="NUDIX"/>
    <property type="match status" value="1"/>
</dbReference>
<evidence type="ECO:0000256" key="1">
    <source>
        <dbReference type="ARBA" id="ARBA00001946"/>
    </source>
</evidence>
<dbReference type="EMBL" id="BAABEZ010000024">
    <property type="protein sequence ID" value="GAA4458291.1"/>
    <property type="molecule type" value="Genomic_DNA"/>
</dbReference>
<dbReference type="PANTHER" id="PTHR43046:SF14">
    <property type="entry name" value="MUTT_NUDIX FAMILY PROTEIN"/>
    <property type="match status" value="1"/>
</dbReference>
<name>A0ABP8N1E5_9BACT</name>
<dbReference type="RefSeq" id="WP_344828099.1">
    <property type="nucleotide sequence ID" value="NZ_BAABEZ010000024.1"/>
</dbReference>
<dbReference type="PROSITE" id="PS00893">
    <property type="entry name" value="NUDIX_BOX"/>
    <property type="match status" value="1"/>
</dbReference>
<evidence type="ECO:0000256" key="3">
    <source>
        <dbReference type="RuleBase" id="RU003476"/>
    </source>
</evidence>
<sequence>MSFFQKIYFSNRPLILASSPECFKDFPHYSQLTGANAANFDEALRLLEQSSTSGVVLYDADKSLIEKELLWNFYPMHSAGGVVVNEKQEILMIYRRGKWDLPKGKLDEGESLEECALREVTEETGLKELQLGNKICNSMHIYQMQQQYILKYTAWYRMQASSTQPVLPQKEEMIEEVRWVPKSEIPALISHSFGTIEDVLREANIL</sequence>
<dbReference type="Proteomes" id="UP001501410">
    <property type="component" value="Unassembled WGS sequence"/>
</dbReference>